<dbReference type="OrthoDB" id="4158701at2759"/>
<dbReference type="GO" id="GO:0003677">
    <property type="term" value="F:DNA binding"/>
    <property type="evidence" value="ECO:0007669"/>
    <property type="project" value="InterPro"/>
</dbReference>
<protein>
    <recommendedName>
        <fullName evidence="7">Transcription factor domain-containing protein</fullName>
    </recommendedName>
</protein>
<dbReference type="InterPro" id="IPR007219">
    <property type="entry name" value="XnlR_reg_dom"/>
</dbReference>
<dbReference type="GeneID" id="27342072"/>
<dbReference type="PANTHER" id="PTHR47425:SF3">
    <property type="entry name" value="ZN(II)2CYS6 TRANSCRIPTION FACTOR (EUROFUNG)"/>
    <property type="match status" value="1"/>
</dbReference>
<evidence type="ECO:0000313" key="6">
    <source>
        <dbReference type="Proteomes" id="UP000054466"/>
    </source>
</evidence>
<feature type="region of interest" description="Disordered" evidence="2">
    <location>
        <begin position="883"/>
        <end position="914"/>
    </location>
</feature>
<dbReference type="Pfam" id="PF04082">
    <property type="entry name" value="Fungal_trans"/>
    <property type="match status" value="1"/>
</dbReference>
<reference evidence="5 6" key="1">
    <citation type="submission" date="2015-01" db="EMBL/GenBank/DDBJ databases">
        <title>The Genome Sequence of Cladophialophora immunda CBS83496.</title>
        <authorList>
            <consortium name="The Broad Institute Genomics Platform"/>
            <person name="Cuomo C."/>
            <person name="de Hoog S."/>
            <person name="Gorbushina A."/>
            <person name="Stielow B."/>
            <person name="Teixiera M."/>
            <person name="Abouelleil A."/>
            <person name="Chapman S.B."/>
            <person name="Priest M."/>
            <person name="Young S.K."/>
            <person name="Wortman J."/>
            <person name="Nusbaum C."/>
            <person name="Birren B."/>
        </authorList>
    </citation>
    <scope>NUCLEOTIDE SEQUENCE [LARGE SCALE GENOMIC DNA]</scope>
    <source>
        <strain evidence="5 6">CBS 83496</strain>
    </source>
</reference>
<keyword evidence="1" id="KW-0539">Nucleus</keyword>
<dbReference type="Gene3D" id="3.60.15.10">
    <property type="entry name" value="Ribonuclease Z/Hydroxyacylglutathione hydrolase-like"/>
    <property type="match status" value="1"/>
</dbReference>
<dbReference type="CDD" id="cd12148">
    <property type="entry name" value="fungal_TF_MHR"/>
    <property type="match status" value="1"/>
</dbReference>
<evidence type="ECO:0000259" key="4">
    <source>
        <dbReference type="SMART" id="SM00906"/>
    </source>
</evidence>
<sequence length="974" mass="107238">MSPGRLQGLQIPESTVAITTKIIDLTTISGSSANNLYHPPIPGVERVRPVPSLSFLLEHPSGQRLLFDLGVPKDLTVLGPEVADRLKKVGHRIEVEKDVAEVLEENNIRRDEVNAVIWSHTHWDHKGDVALFPPTTTLVLGPGAQETFLGPGGGNSGVGGINERDVKGRKIHELNFQGPGSLEIGSFRAFDYFLDGSLYLLDTPGHSVGHLCALVRTTADPATFLFLGGDCAHHCAEFRPSAPLPLPASILPNPLPSMDRAVPFCPGSCFEDLNASRGRPPKGPLWQPKWGADLEEAIRTIGRMQEFDGDDNVLVLLAHDSCVRHVEMPFFPEAVNDWKARGLGRDLKWEWIADIEKGLPARNANNAGDNSDLAPARSEMLPHLHPTGADGSTPQREDECEVLNRASKGSAFLAPSQGSPWPINRAALSYTGDDGETAGSLGELLKPVDSAQTFIFETYLVPGYAAKKTPPEELEFLRVKGAFSIPPKDVCDKAVIAFFRNAHPLLPVLDAKSFLDQYSRRGCEGVSLILLWSILHVAASFLPMETVRKSGFQTKKAMKLAMYQHVKLLYDNNQETDHFALVQAVIILGYWHPDSQDRFEAWHWTGIAISMAQSMGLHRSAFGERPRGPLPADKIRLARRIWWSCVVRDRWLAFIKGRPMRIDLEDCDTPLPSPSDVAEDLDAVPRLVKEKCIVYSSNVVGELWSSFARLSILLGRILRLHSKNLGRVDAAELEKYEAELQEYAALATIGQSSNPAITIMLFRPFVLSRPKDPVDAVQSSHRTKAAQKTRAAANNMNAILEQIMNLDLVDAISPAIISPLVLAMQIHLLDCTSSTRSISRLGHHRLQLCMIFQAELKDTYWGADGAFQMFERAQEKLLKTADRAGKQNPSTALPNPESAQPPTTLTPTSNDLSQSEMMPSVDDILAFDFAFTGSQDCFMNGIDYQNDGSDLLNSFLGLEEFNEFVETSQAASTA</sequence>
<dbReference type="InterPro" id="IPR036866">
    <property type="entry name" value="RibonucZ/Hydroxyglut_hydro"/>
</dbReference>
<evidence type="ECO:0000259" key="3">
    <source>
        <dbReference type="SMART" id="SM00849"/>
    </source>
</evidence>
<dbReference type="RefSeq" id="XP_016251427.1">
    <property type="nucleotide sequence ID" value="XM_016389525.1"/>
</dbReference>
<dbReference type="AlphaFoldDB" id="A0A0D1ZSZ2"/>
<accession>A0A0D1ZSZ2</accession>
<dbReference type="SMART" id="SM00906">
    <property type="entry name" value="Fungal_trans"/>
    <property type="match status" value="1"/>
</dbReference>
<dbReference type="InterPro" id="IPR001279">
    <property type="entry name" value="Metallo-B-lactamas"/>
</dbReference>
<dbReference type="STRING" id="569365.A0A0D1ZSZ2"/>
<feature type="compositionally biased region" description="Polar residues" evidence="2">
    <location>
        <begin position="887"/>
        <end position="914"/>
    </location>
</feature>
<dbReference type="GO" id="GO:0008270">
    <property type="term" value="F:zinc ion binding"/>
    <property type="evidence" value="ECO:0007669"/>
    <property type="project" value="InterPro"/>
</dbReference>
<feature type="domain" description="Xylanolytic transcriptional activator regulatory" evidence="4">
    <location>
        <begin position="601"/>
        <end position="678"/>
    </location>
</feature>
<dbReference type="Pfam" id="PF00753">
    <property type="entry name" value="Lactamase_B"/>
    <property type="match status" value="1"/>
</dbReference>
<evidence type="ECO:0008006" key="7">
    <source>
        <dbReference type="Google" id="ProtNLM"/>
    </source>
</evidence>
<dbReference type="SUPFAM" id="SSF56281">
    <property type="entry name" value="Metallo-hydrolase/oxidoreductase"/>
    <property type="match status" value="1"/>
</dbReference>
<dbReference type="GO" id="GO:0006351">
    <property type="term" value="P:DNA-templated transcription"/>
    <property type="evidence" value="ECO:0007669"/>
    <property type="project" value="InterPro"/>
</dbReference>
<evidence type="ECO:0000256" key="1">
    <source>
        <dbReference type="ARBA" id="ARBA00023242"/>
    </source>
</evidence>
<dbReference type="InterPro" id="IPR052761">
    <property type="entry name" value="Fungal_Detox/Toxin_TFs"/>
</dbReference>
<dbReference type="HOGENOM" id="CLU_304825_0_0_1"/>
<dbReference type="VEuPathDB" id="FungiDB:PV07_02878"/>
<gene>
    <name evidence="5" type="ORF">PV07_02878</name>
</gene>
<organism evidence="5 6">
    <name type="scientific">Cladophialophora immunda</name>
    <dbReference type="NCBI Taxonomy" id="569365"/>
    <lineage>
        <taxon>Eukaryota</taxon>
        <taxon>Fungi</taxon>
        <taxon>Dikarya</taxon>
        <taxon>Ascomycota</taxon>
        <taxon>Pezizomycotina</taxon>
        <taxon>Eurotiomycetes</taxon>
        <taxon>Chaetothyriomycetidae</taxon>
        <taxon>Chaetothyriales</taxon>
        <taxon>Herpotrichiellaceae</taxon>
        <taxon>Cladophialophora</taxon>
    </lineage>
</organism>
<proteinExistence type="predicted"/>
<keyword evidence="6" id="KW-1185">Reference proteome</keyword>
<dbReference type="PANTHER" id="PTHR47425">
    <property type="entry name" value="FARB-RELATED"/>
    <property type="match status" value="1"/>
</dbReference>
<dbReference type="CDD" id="cd07730">
    <property type="entry name" value="metallo-hydrolase-like_MBL-fold"/>
    <property type="match status" value="1"/>
</dbReference>
<evidence type="ECO:0000313" key="5">
    <source>
        <dbReference type="EMBL" id="KIW31211.1"/>
    </source>
</evidence>
<feature type="domain" description="Metallo-beta-lactamase" evidence="3">
    <location>
        <begin position="51"/>
        <end position="268"/>
    </location>
</feature>
<dbReference type="Proteomes" id="UP000054466">
    <property type="component" value="Unassembled WGS sequence"/>
</dbReference>
<dbReference type="SMART" id="SM00849">
    <property type="entry name" value="Lactamase_B"/>
    <property type="match status" value="1"/>
</dbReference>
<evidence type="ECO:0000256" key="2">
    <source>
        <dbReference type="SAM" id="MobiDB-lite"/>
    </source>
</evidence>
<name>A0A0D1ZSZ2_9EURO</name>
<dbReference type="EMBL" id="KN847041">
    <property type="protein sequence ID" value="KIW31211.1"/>
    <property type="molecule type" value="Genomic_DNA"/>
</dbReference>